<dbReference type="InterPro" id="IPR027417">
    <property type="entry name" value="P-loop_NTPase"/>
</dbReference>
<gene>
    <name evidence="6" type="primary">znuC</name>
    <name evidence="6" type="ORF">RS81_00899</name>
</gene>
<evidence type="ECO:0000313" key="6">
    <source>
        <dbReference type="EMBL" id="KJL43294.1"/>
    </source>
</evidence>
<dbReference type="PANTHER" id="PTHR42734:SF5">
    <property type="entry name" value="IRON TRANSPORT SYSTEM ATP-BINDING PROTEIN HI_0361-RELATED"/>
    <property type="match status" value="1"/>
</dbReference>
<proteinExistence type="inferred from homology"/>
<dbReference type="Pfam" id="PF00005">
    <property type="entry name" value="ABC_tran"/>
    <property type="match status" value="1"/>
</dbReference>
<dbReference type="InterPro" id="IPR003593">
    <property type="entry name" value="AAA+_ATPase"/>
</dbReference>
<dbReference type="RefSeq" id="WP_045274864.1">
    <property type="nucleotide sequence ID" value="NZ_BAAAUP010000003.1"/>
</dbReference>
<dbReference type="PROSITE" id="PS50893">
    <property type="entry name" value="ABC_TRANSPORTER_2"/>
    <property type="match status" value="1"/>
</dbReference>
<dbReference type="OrthoDB" id="5296765at2"/>
<keyword evidence="7" id="KW-1185">Reference proteome</keyword>
<dbReference type="PROSITE" id="PS00211">
    <property type="entry name" value="ABC_TRANSPORTER_1"/>
    <property type="match status" value="1"/>
</dbReference>
<dbReference type="STRING" id="92835.RS81_00899"/>
<dbReference type="GO" id="GO:0005524">
    <property type="term" value="F:ATP binding"/>
    <property type="evidence" value="ECO:0007669"/>
    <property type="project" value="UniProtKB-KW"/>
</dbReference>
<organism evidence="6 7">
    <name type="scientific">Microbacterium terrae</name>
    <dbReference type="NCBI Taxonomy" id="69369"/>
    <lineage>
        <taxon>Bacteria</taxon>
        <taxon>Bacillati</taxon>
        <taxon>Actinomycetota</taxon>
        <taxon>Actinomycetes</taxon>
        <taxon>Micrococcales</taxon>
        <taxon>Microbacteriaceae</taxon>
        <taxon>Microbacterium</taxon>
    </lineage>
</organism>
<keyword evidence="3" id="KW-0547">Nucleotide-binding</keyword>
<dbReference type="NCBIfam" id="NF040873">
    <property type="entry name" value="AztA"/>
    <property type="match status" value="1"/>
</dbReference>
<evidence type="ECO:0000259" key="5">
    <source>
        <dbReference type="PROSITE" id="PS50893"/>
    </source>
</evidence>
<dbReference type="SUPFAM" id="SSF52540">
    <property type="entry name" value="P-loop containing nucleoside triphosphate hydrolases"/>
    <property type="match status" value="1"/>
</dbReference>
<evidence type="ECO:0000313" key="7">
    <source>
        <dbReference type="Proteomes" id="UP000033956"/>
    </source>
</evidence>
<comment type="similarity">
    <text evidence="1">Belongs to the ABC transporter superfamily.</text>
</comment>
<dbReference type="EMBL" id="JYIZ01000038">
    <property type="protein sequence ID" value="KJL43294.1"/>
    <property type="molecule type" value="Genomic_DNA"/>
</dbReference>
<keyword evidence="4 6" id="KW-0067">ATP-binding</keyword>
<dbReference type="PANTHER" id="PTHR42734">
    <property type="entry name" value="METAL TRANSPORT SYSTEM ATP-BINDING PROTEIN TM_0124-RELATED"/>
    <property type="match status" value="1"/>
</dbReference>
<evidence type="ECO:0000256" key="4">
    <source>
        <dbReference type="ARBA" id="ARBA00022840"/>
    </source>
</evidence>
<name>A0A0M2HG83_9MICO</name>
<comment type="caution">
    <text evidence="6">The sequence shown here is derived from an EMBL/GenBank/DDBJ whole genome shotgun (WGS) entry which is preliminary data.</text>
</comment>
<keyword evidence="6" id="KW-0378">Hydrolase</keyword>
<feature type="domain" description="ABC transporter" evidence="5">
    <location>
        <begin position="8"/>
        <end position="208"/>
    </location>
</feature>
<dbReference type="InterPro" id="IPR017871">
    <property type="entry name" value="ABC_transporter-like_CS"/>
</dbReference>
<dbReference type="EC" id="3.6.3.-" evidence="6"/>
<evidence type="ECO:0000256" key="3">
    <source>
        <dbReference type="ARBA" id="ARBA00022741"/>
    </source>
</evidence>
<keyword evidence="2" id="KW-0813">Transport</keyword>
<protein>
    <submittedName>
        <fullName evidence="6">High-affinity zinc uptake system ATP-binding protein ZnuC</fullName>
        <ecNumber evidence="6">3.6.3.-</ecNumber>
    </submittedName>
</protein>
<dbReference type="Proteomes" id="UP000033956">
    <property type="component" value="Unassembled WGS sequence"/>
</dbReference>
<sequence>MTPPEPAVIARGVCFAYSGDDVLHDVSLELRPGEVTAIVGPNGSGKSTLIELLAGVIRPRAGAVDRRGDVALVVQRPAAPEALPVSAADVVAMGTWKRGRRMRRRDARSAVFDALDRVGMADLADRPLAALSGGQRQRVFIAQGLVRRPDVLLLDEPAAGLDRRSVERARLILSAEAGRGAAVACITHDEAEAAAADRMIRLDRGVRVA</sequence>
<dbReference type="InterPro" id="IPR047748">
    <property type="entry name" value="AztA-like"/>
</dbReference>
<dbReference type="PATRIC" id="fig|92835.4.peg.917"/>
<dbReference type="InterPro" id="IPR003439">
    <property type="entry name" value="ABC_transporter-like_ATP-bd"/>
</dbReference>
<dbReference type="AlphaFoldDB" id="A0A0M2HG83"/>
<reference evidence="6 7" key="1">
    <citation type="submission" date="2015-02" db="EMBL/GenBank/DDBJ databases">
        <title>Draft genome sequences of ten Microbacterium spp. with emphasis on heavy metal contaminated environments.</title>
        <authorList>
            <person name="Corretto E."/>
        </authorList>
    </citation>
    <scope>NUCLEOTIDE SEQUENCE [LARGE SCALE GENOMIC DNA]</scope>
    <source>
        <strain evidence="6 7">DSM 12510</strain>
    </source>
</reference>
<dbReference type="GO" id="GO:0016887">
    <property type="term" value="F:ATP hydrolysis activity"/>
    <property type="evidence" value="ECO:0007669"/>
    <property type="project" value="InterPro"/>
</dbReference>
<dbReference type="Gene3D" id="3.40.50.300">
    <property type="entry name" value="P-loop containing nucleotide triphosphate hydrolases"/>
    <property type="match status" value="1"/>
</dbReference>
<evidence type="ECO:0000256" key="1">
    <source>
        <dbReference type="ARBA" id="ARBA00005417"/>
    </source>
</evidence>
<accession>A0A0M2HG83</accession>
<dbReference type="InterPro" id="IPR050153">
    <property type="entry name" value="Metal_Ion_Import_ABC"/>
</dbReference>
<dbReference type="SMART" id="SM00382">
    <property type="entry name" value="AAA"/>
    <property type="match status" value="1"/>
</dbReference>
<evidence type="ECO:0000256" key="2">
    <source>
        <dbReference type="ARBA" id="ARBA00022448"/>
    </source>
</evidence>